<keyword evidence="2" id="KW-1185">Reference proteome</keyword>
<name>A0A517R3K9_9PLAN</name>
<dbReference type="KEGG" id="svp:Pan189_28720"/>
<evidence type="ECO:0000313" key="1">
    <source>
        <dbReference type="EMBL" id="QDT38478.1"/>
    </source>
</evidence>
<evidence type="ECO:0000313" key="2">
    <source>
        <dbReference type="Proteomes" id="UP000317318"/>
    </source>
</evidence>
<sequence>MPESRSDGNIGRIRLSIEVDPKFSAVKPHRSVVGTDVSQRFGGVFEECVDGPIVVGNIRFASN</sequence>
<dbReference type="AlphaFoldDB" id="A0A517R3K9"/>
<gene>
    <name evidence="1" type="ORF">Pan189_28720</name>
</gene>
<dbReference type="EMBL" id="CP036268">
    <property type="protein sequence ID" value="QDT38478.1"/>
    <property type="molecule type" value="Genomic_DNA"/>
</dbReference>
<reference evidence="1 2" key="1">
    <citation type="submission" date="2019-02" db="EMBL/GenBank/DDBJ databases">
        <title>Deep-cultivation of Planctomycetes and their phenomic and genomic characterization uncovers novel biology.</title>
        <authorList>
            <person name="Wiegand S."/>
            <person name="Jogler M."/>
            <person name="Boedeker C."/>
            <person name="Pinto D."/>
            <person name="Vollmers J."/>
            <person name="Rivas-Marin E."/>
            <person name="Kohn T."/>
            <person name="Peeters S.H."/>
            <person name="Heuer A."/>
            <person name="Rast P."/>
            <person name="Oberbeckmann S."/>
            <person name="Bunk B."/>
            <person name="Jeske O."/>
            <person name="Meyerdierks A."/>
            <person name="Storesund J.E."/>
            <person name="Kallscheuer N."/>
            <person name="Luecker S."/>
            <person name="Lage O.M."/>
            <person name="Pohl T."/>
            <person name="Merkel B.J."/>
            <person name="Hornburger P."/>
            <person name="Mueller R.-W."/>
            <person name="Bruemmer F."/>
            <person name="Labrenz M."/>
            <person name="Spormann A.M."/>
            <person name="Op den Camp H."/>
            <person name="Overmann J."/>
            <person name="Amann R."/>
            <person name="Jetten M.S.M."/>
            <person name="Mascher T."/>
            <person name="Medema M.H."/>
            <person name="Devos D.P."/>
            <person name="Kaster A.-K."/>
            <person name="Ovreas L."/>
            <person name="Rohde M."/>
            <person name="Galperin M.Y."/>
            <person name="Jogler C."/>
        </authorList>
    </citation>
    <scope>NUCLEOTIDE SEQUENCE [LARGE SCALE GENOMIC DNA]</scope>
    <source>
        <strain evidence="1 2">Pan189</strain>
    </source>
</reference>
<organism evidence="1 2">
    <name type="scientific">Stratiformator vulcanicus</name>
    <dbReference type="NCBI Taxonomy" id="2527980"/>
    <lineage>
        <taxon>Bacteria</taxon>
        <taxon>Pseudomonadati</taxon>
        <taxon>Planctomycetota</taxon>
        <taxon>Planctomycetia</taxon>
        <taxon>Planctomycetales</taxon>
        <taxon>Planctomycetaceae</taxon>
        <taxon>Stratiformator</taxon>
    </lineage>
</organism>
<protein>
    <submittedName>
        <fullName evidence="1">Uncharacterized protein</fullName>
    </submittedName>
</protein>
<dbReference type="RefSeq" id="WP_145364581.1">
    <property type="nucleotide sequence ID" value="NZ_CP036268.1"/>
</dbReference>
<accession>A0A517R3K9</accession>
<dbReference type="Proteomes" id="UP000317318">
    <property type="component" value="Chromosome"/>
</dbReference>
<proteinExistence type="predicted"/>